<evidence type="ECO:0000313" key="2">
    <source>
        <dbReference type="EMBL" id="CAC5366308.1"/>
    </source>
</evidence>
<dbReference type="OrthoDB" id="6044186at2759"/>
<dbReference type="Pfam" id="PF12248">
    <property type="entry name" value="Methyltransf_FA"/>
    <property type="match status" value="1"/>
</dbReference>
<name>A0A6J8AE27_MYTCO</name>
<protein>
    <recommendedName>
        <fullName evidence="1">Farnesoic acid O-methyl transferase domain-containing protein</fullName>
    </recommendedName>
</protein>
<sequence>MLEDIYLIFSSTAIGTIRKFTCIRAEIPVYTPDSRDYIIIQNLNKSISDRFISFKTKTCKNAYVGLISGNTDNDPLYEIVIGEFWNTESYMRIGRAYSAPLLSVNLGHVLHCYSYTYFFITWNNTTITVGVRRNLNWYVFLTWTSSTNLWSIFNVGICTYGSTGQWQFYTSDIPTTSDEATGLWKTTTIGDLLIPTDVTRHPQITTANYLSTISDGKSTRPHTSTEILTMYGETTELPQTTRTDDMTTTSEDLQSRITNDDTAISDTSAASASSKSTTMTLKLMTTPSSMFISETAPCAGKCTSTCTCTFNCPKASTTASSNVLVNQLKIDKKALTSYKRRQQSATDPRKSSYYIGSKNIKKLKRQKVCIQERNIYISGIAYRMVIIKAERCFHYKDTTKATVLMHVCQAKADEDEIIKFVTFVLEEGAYIQLQDVFGKTALDYAQENGLTKVETLLRKTVYDDFVEGLSWLF</sequence>
<proteinExistence type="predicted"/>
<evidence type="ECO:0000259" key="1">
    <source>
        <dbReference type="Pfam" id="PF12248"/>
    </source>
</evidence>
<organism evidence="2 3">
    <name type="scientific">Mytilus coruscus</name>
    <name type="common">Sea mussel</name>
    <dbReference type="NCBI Taxonomy" id="42192"/>
    <lineage>
        <taxon>Eukaryota</taxon>
        <taxon>Metazoa</taxon>
        <taxon>Spiralia</taxon>
        <taxon>Lophotrochozoa</taxon>
        <taxon>Mollusca</taxon>
        <taxon>Bivalvia</taxon>
        <taxon>Autobranchia</taxon>
        <taxon>Pteriomorphia</taxon>
        <taxon>Mytilida</taxon>
        <taxon>Mytiloidea</taxon>
        <taxon>Mytilidae</taxon>
        <taxon>Mytilinae</taxon>
        <taxon>Mytilus</taxon>
    </lineage>
</organism>
<evidence type="ECO:0000313" key="3">
    <source>
        <dbReference type="Proteomes" id="UP000507470"/>
    </source>
</evidence>
<dbReference type="SUPFAM" id="SSF48403">
    <property type="entry name" value="Ankyrin repeat"/>
    <property type="match status" value="1"/>
</dbReference>
<reference evidence="2 3" key="1">
    <citation type="submission" date="2020-06" db="EMBL/GenBank/DDBJ databases">
        <authorList>
            <person name="Li R."/>
            <person name="Bekaert M."/>
        </authorList>
    </citation>
    <scope>NUCLEOTIDE SEQUENCE [LARGE SCALE GENOMIC DNA]</scope>
    <source>
        <strain evidence="3">wild</strain>
    </source>
</reference>
<accession>A0A6J8AE27</accession>
<dbReference type="Proteomes" id="UP000507470">
    <property type="component" value="Unassembled WGS sequence"/>
</dbReference>
<dbReference type="InterPro" id="IPR036770">
    <property type="entry name" value="Ankyrin_rpt-contain_sf"/>
</dbReference>
<dbReference type="PANTHER" id="PTHR36695">
    <property type="entry name" value="AGAP008648-PA"/>
    <property type="match status" value="1"/>
</dbReference>
<feature type="domain" description="Farnesoic acid O-methyl transferase" evidence="1">
    <location>
        <begin position="39"/>
        <end position="168"/>
    </location>
</feature>
<dbReference type="PANTHER" id="PTHR36695:SF12">
    <property type="entry name" value="AGAP008648-PA"/>
    <property type="match status" value="1"/>
</dbReference>
<dbReference type="Gene3D" id="1.25.40.20">
    <property type="entry name" value="Ankyrin repeat-containing domain"/>
    <property type="match status" value="1"/>
</dbReference>
<keyword evidence="3" id="KW-1185">Reference proteome</keyword>
<gene>
    <name evidence="2" type="ORF">MCOR_6660</name>
</gene>
<dbReference type="AlphaFoldDB" id="A0A6J8AE27"/>
<dbReference type="EMBL" id="CACVKT020001226">
    <property type="protein sequence ID" value="CAC5366308.1"/>
    <property type="molecule type" value="Genomic_DNA"/>
</dbReference>
<dbReference type="InterPro" id="IPR022041">
    <property type="entry name" value="Methyltransf_FA"/>
</dbReference>